<dbReference type="AlphaFoldDB" id="A0A2P5GLA7"/>
<comment type="caution">
    <text evidence="1">The sequence shown here is derived from an EMBL/GenBank/DDBJ whole genome shotgun (WGS) entry which is preliminary data.</text>
</comment>
<evidence type="ECO:0000313" key="1">
    <source>
        <dbReference type="EMBL" id="POP46060.1"/>
    </source>
</evidence>
<evidence type="ECO:0000313" key="2">
    <source>
        <dbReference type="Proteomes" id="UP000247005"/>
    </source>
</evidence>
<gene>
    <name evidence="1" type="ORF">CHU32_18070</name>
</gene>
<name>A0A2P5GLA7_9ENTR</name>
<sequence>MYGADTRGGTIIARFTAIRLWNARKTGSLRAFCIKKRRLKSFLKRGLVNAEELPIMRLH</sequence>
<accession>A0A2P5GLA7</accession>
<organism evidence="1 2">
    <name type="scientific">Superficieibacter electus</name>
    <dbReference type="NCBI Taxonomy" id="2022662"/>
    <lineage>
        <taxon>Bacteria</taxon>
        <taxon>Pseudomonadati</taxon>
        <taxon>Pseudomonadota</taxon>
        <taxon>Gammaproteobacteria</taxon>
        <taxon>Enterobacterales</taxon>
        <taxon>Enterobacteriaceae</taxon>
        <taxon>Superficieibacter</taxon>
    </lineage>
</organism>
<dbReference type="EMBL" id="PQGD01000015">
    <property type="protein sequence ID" value="POP46060.1"/>
    <property type="molecule type" value="Genomic_DNA"/>
</dbReference>
<protein>
    <submittedName>
        <fullName evidence="1">Uncharacterized protein</fullName>
    </submittedName>
</protein>
<proteinExistence type="predicted"/>
<reference evidence="1 2" key="1">
    <citation type="submission" date="2018-01" db="EMBL/GenBank/DDBJ databases">
        <title>Superficieibacter electus gen. nov., sp. nov., an extended-spectrum beta-lactamase possessing member of the Enterobacteriaceae family, isolated from intensive care unit surfaces.</title>
        <authorList>
            <person name="Potter R.F."/>
            <person name="D'Souza A.W."/>
        </authorList>
    </citation>
    <scope>NUCLEOTIDE SEQUENCE [LARGE SCALE GENOMIC DNA]</scope>
    <source>
        <strain evidence="1 2">BP-1</strain>
    </source>
</reference>
<dbReference type="Proteomes" id="UP000247005">
    <property type="component" value="Unassembled WGS sequence"/>
</dbReference>